<name>A0A857JIU3_9ALTE</name>
<proteinExistence type="predicted"/>
<dbReference type="Gene3D" id="3.40.190.10">
    <property type="entry name" value="Periplasmic binding protein-like II"/>
    <property type="match status" value="2"/>
</dbReference>
<dbReference type="Proteomes" id="UP000464524">
    <property type="component" value="Chromosome"/>
</dbReference>
<feature type="chain" id="PRO_5032926153" evidence="1">
    <location>
        <begin position="26"/>
        <end position="274"/>
    </location>
</feature>
<feature type="signal peptide" evidence="1">
    <location>
        <begin position="1"/>
        <end position="25"/>
    </location>
</feature>
<protein>
    <submittedName>
        <fullName evidence="2">Putative phosphite transport system-binding protein PtxB</fullName>
    </submittedName>
</protein>
<keyword evidence="1" id="KW-0732">Signal</keyword>
<accession>A0A857JIU3</accession>
<organism evidence="2 3">
    <name type="scientific">Paraglaciecola mesophila</name>
    <dbReference type="NCBI Taxonomy" id="197222"/>
    <lineage>
        <taxon>Bacteria</taxon>
        <taxon>Pseudomonadati</taxon>
        <taxon>Pseudomonadota</taxon>
        <taxon>Gammaproteobacteria</taxon>
        <taxon>Alteromonadales</taxon>
        <taxon>Alteromonadaceae</taxon>
        <taxon>Paraglaciecola</taxon>
    </lineage>
</organism>
<dbReference type="AlphaFoldDB" id="A0A857JIU3"/>
<dbReference type="PANTHER" id="PTHR35841:SF1">
    <property type="entry name" value="PHOSPHONATES-BINDING PERIPLASMIC PROTEIN"/>
    <property type="match status" value="1"/>
</dbReference>
<dbReference type="PANTHER" id="PTHR35841">
    <property type="entry name" value="PHOSPHONATES-BINDING PERIPLASMIC PROTEIN"/>
    <property type="match status" value="1"/>
</dbReference>
<dbReference type="RefSeq" id="WP_160178680.1">
    <property type="nucleotide sequence ID" value="NZ_CP047656.1"/>
</dbReference>
<dbReference type="EMBL" id="CP047656">
    <property type="protein sequence ID" value="QHJ10877.1"/>
    <property type="molecule type" value="Genomic_DNA"/>
</dbReference>
<dbReference type="KEGG" id="pmes:FX988_01099"/>
<evidence type="ECO:0000313" key="3">
    <source>
        <dbReference type="Proteomes" id="UP000464524"/>
    </source>
</evidence>
<dbReference type="SUPFAM" id="SSF53850">
    <property type="entry name" value="Periplasmic binding protein-like II"/>
    <property type="match status" value="1"/>
</dbReference>
<dbReference type="Pfam" id="PF12974">
    <property type="entry name" value="Phosphonate-bd"/>
    <property type="match status" value="1"/>
</dbReference>
<reference evidence="2 3" key="1">
    <citation type="submission" date="2019-12" db="EMBL/GenBank/DDBJ databases">
        <title>Genome sequencing and assembly of endphytes of Porphyra tenera.</title>
        <authorList>
            <person name="Park J.M."/>
            <person name="Shin R."/>
            <person name="Jo S.H."/>
        </authorList>
    </citation>
    <scope>NUCLEOTIDE SEQUENCE [LARGE SCALE GENOMIC DNA]</scope>
    <source>
        <strain evidence="2 3">GPM4</strain>
    </source>
</reference>
<keyword evidence="3" id="KW-1185">Reference proteome</keyword>
<dbReference type="OrthoDB" id="5343002at2"/>
<evidence type="ECO:0000256" key="1">
    <source>
        <dbReference type="SAM" id="SignalP"/>
    </source>
</evidence>
<evidence type="ECO:0000313" key="2">
    <source>
        <dbReference type="EMBL" id="QHJ10877.1"/>
    </source>
</evidence>
<gene>
    <name evidence="2" type="ORF">FX988_01099</name>
</gene>
<sequence>MKTFISLISGLLLTFQAFCAPQSTAQQKKSLTFAVVPQQSAKKLAKLWTPLLTEISEKSGVKLIFTTAPNIPIFEQRLAKGEYDFAYMNPYHFVVYNKSAGYQAMAKQKNKRIQGIIVVKKHSGITELGQLKDLTLAFPAPAAFAATLLPKADLKAQGIAVNSRYVSSHDSVYLSVARGLFPAGGGIMRTFNNAPKQVRDQLQILWKTAKYTPHAIANHPLVAQEVSQNVQQSLLTLHTSEQGAKLLKAINFTQFETAQDSDWNDIRALGIDSL</sequence>